<dbReference type="SMART" id="SM00862">
    <property type="entry name" value="Trans_reg_C"/>
    <property type="match status" value="1"/>
</dbReference>
<dbReference type="SUPFAM" id="SSF47413">
    <property type="entry name" value="lambda repressor-like DNA-binding domains"/>
    <property type="match status" value="1"/>
</dbReference>
<evidence type="ECO:0000313" key="10">
    <source>
        <dbReference type="Proteomes" id="UP001589532"/>
    </source>
</evidence>
<dbReference type="InterPro" id="IPR051677">
    <property type="entry name" value="AfsR-DnrI-RedD_regulator"/>
</dbReference>
<dbReference type="RefSeq" id="WP_344987680.1">
    <property type="nucleotide sequence ID" value="NZ_BAAAXV010000001.1"/>
</dbReference>
<dbReference type="InterPro" id="IPR036388">
    <property type="entry name" value="WH-like_DNA-bd_sf"/>
</dbReference>
<keyword evidence="3 5" id="KW-0238">DNA-binding</keyword>
<feature type="region of interest" description="Disordered" evidence="6">
    <location>
        <begin position="329"/>
        <end position="364"/>
    </location>
</feature>
<dbReference type="Pfam" id="PF03704">
    <property type="entry name" value="BTAD"/>
    <property type="match status" value="1"/>
</dbReference>
<evidence type="ECO:0000313" key="9">
    <source>
        <dbReference type="EMBL" id="MFB9629979.1"/>
    </source>
</evidence>
<dbReference type="Proteomes" id="UP001589532">
    <property type="component" value="Unassembled WGS sequence"/>
</dbReference>
<dbReference type="PANTHER" id="PTHR35807">
    <property type="entry name" value="TRANSCRIPTIONAL REGULATOR REDD-RELATED"/>
    <property type="match status" value="1"/>
</dbReference>
<dbReference type="PROSITE" id="PS50943">
    <property type="entry name" value="HTH_CROC1"/>
    <property type="match status" value="1"/>
</dbReference>
<keyword evidence="10" id="KW-1185">Reference proteome</keyword>
<dbReference type="Gene3D" id="1.25.40.10">
    <property type="entry name" value="Tetratricopeptide repeat domain"/>
    <property type="match status" value="4"/>
</dbReference>
<dbReference type="SUPFAM" id="SSF52540">
    <property type="entry name" value="P-loop containing nucleoside triphosphate hydrolases"/>
    <property type="match status" value="1"/>
</dbReference>
<dbReference type="SUPFAM" id="SSF46894">
    <property type="entry name" value="C-terminal effector domain of the bipartite response regulators"/>
    <property type="match status" value="1"/>
</dbReference>
<accession>A0ABV5SG61</accession>
<dbReference type="Pfam" id="PF00931">
    <property type="entry name" value="NB-ARC"/>
    <property type="match status" value="1"/>
</dbReference>
<dbReference type="PANTHER" id="PTHR35807:SF1">
    <property type="entry name" value="TRANSCRIPTIONAL REGULATOR REDD"/>
    <property type="match status" value="1"/>
</dbReference>
<evidence type="ECO:0000259" key="7">
    <source>
        <dbReference type="PROSITE" id="PS50943"/>
    </source>
</evidence>
<dbReference type="SUPFAM" id="SSF48452">
    <property type="entry name" value="TPR-like"/>
    <property type="match status" value="3"/>
</dbReference>
<comment type="similarity">
    <text evidence="1">Belongs to the AfsR/DnrI/RedD regulatory family.</text>
</comment>
<feature type="domain" description="HTH cro/C1-type" evidence="7">
    <location>
        <begin position="1"/>
        <end position="56"/>
    </location>
</feature>
<feature type="compositionally biased region" description="Low complexity" evidence="6">
    <location>
        <begin position="340"/>
        <end position="364"/>
    </location>
</feature>
<dbReference type="Pfam" id="PF00486">
    <property type="entry name" value="Trans_reg_C"/>
    <property type="match status" value="1"/>
</dbReference>
<dbReference type="InterPro" id="IPR016032">
    <property type="entry name" value="Sig_transdc_resp-reg_C-effctor"/>
</dbReference>
<dbReference type="CDD" id="cd15831">
    <property type="entry name" value="BTAD"/>
    <property type="match status" value="1"/>
</dbReference>
<keyword evidence="2" id="KW-0805">Transcription regulation</keyword>
<evidence type="ECO:0000256" key="5">
    <source>
        <dbReference type="PROSITE-ProRule" id="PRU01091"/>
    </source>
</evidence>
<dbReference type="InterPro" id="IPR027417">
    <property type="entry name" value="P-loop_NTPase"/>
</dbReference>
<dbReference type="CDD" id="cd00093">
    <property type="entry name" value="HTH_XRE"/>
    <property type="match status" value="1"/>
</dbReference>
<dbReference type="PRINTS" id="PR00364">
    <property type="entry name" value="DISEASERSIST"/>
</dbReference>
<name>A0ABV5SG61_9ACTN</name>
<comment type="caution">
    <text evidence="9">The sequence shown here is derived from an EMBL/GenBank/DDBJ whole genome shotgun (WGS) entry which is preliminary data.</text>
</comment>
<feature type="DNA-binding region" description="OmpR/PhoB-type" evidence="5">
    <location>
        <begin position="67"/>
        <end position="179"/>
    </location>
</feature>
<evidence type="ECO:0000256" key="1">
    <source>
        <dbReference type="ARBA" id="ARBA00005820"/>
    </source>
</evidence>
<dbReference type="InterPro" id="IPR001867">
    <property type="entry name" value="OmpR/PhoB-type_DNA-bd"/>
</dbReference>
<dbReference type="InterPro" id="IPR001387">
    <property type="entry name" value="Cro/C1-type_HTH"/>
</dbReference>
<keyword evidence="4" id="KW-0804">Transcription</keyword>
<organism evidence="9 10">
    <name type="scientific">Nonomuraea helvata</name>
    <dbReference type="NCBI Taxonomy" id="37484"/>
    <lineage>
        <taxon>Bacteria</taxon>
        <taxon>Bacillati</taxon>
        <taxon>Actinomycetota</taxon>
        <taxon>Actinomycetes</taxon>
        <taxon>Streptosporangiales</taxon>
        <taxon>Streptosporangiaceae</taxon>
        <taxon>Nonomuraea</taxon>
    </lineage>
</organism>
<dbReference type="InterPro" id="IPR011990">
    <property type="entry name" value="TPR-like_helical_dom_sf"/>
</dbReference>
<proteinExistence type="inferred from homology"/>
<sequence>MRVYRRRAGLTQQQLSRRAGVSVRAVRDIEQGRVRHPRSESARRLAAAVGLAWGEAATRAEEAPAVPGGLSVDDGSAADGRLSVEVLGPLAIRHGSRTVTGPLMQRSLLGLLALQPGQLVGVDEIIDTLWGEDPPPTCRNLVRSYVARLRALLRPARAGVAPAQVLVSAGGSGGYVFTVGHGELDLLRFDALTAQAHQVRDTDPRAALDLLAQALGCWRGAVLADLPRMRQHPAATAVTQRRVAAALEFADLALGLGAHRQAAERLRALVAVEPLHEGLHARLMLALAGSGEQAAALELFTRFRGLLVRELGVEPGAELRDAQARVLQGDLPRIRPPDRTTASGTTAASMATADTAASGSGVAAPGMTAASVNGRWRPAQLPADVLGFTGRAELLERLDALLEAGESDDAGTTLVLTAIAGAAGVGKTALATHWAHRVAALFPDGQLYINLQGYAQSPPLSSLQALGGLLRAFGVAPEQIPTETEQAAALYRSLLAGKRVLVVLDNTRDAEQVRPLLPGSPGCVVVITSRDRLTGLVATHGAHCVTLDLFTPEEAVALLGRLLGAERVAAEPAAAHELARLCGFLPLALRIAAANLTSRPEKSIAAYLAELEAGDRLGGLAVAGDPQAAVRIAFDHSYDRLPPASRRLFRLLGLVPGPQVSVPGAAALAGVAVEVAGRLLDELADAHLVEPRGHGRYGLHDLLGLYACRRAQQHDGQAQCEAALERLLNWYLHSIDAAAELLYPEEVRLPPLPSAAATSSPTAFIDHSQAAAWLEVELANLVAATRYAADHGPHPAAWRLADALRGYFWQRRPMVEWLLVAQAGLDAATVAGDVRAQALGHLSLGQANRAASRSQPARRHITTALTLARQAGWTDGQAAALFCQANVAMMAGDLHQSADNLAQAVKLYRQSGWLGGEAECLFDLGLTERILGRLHEAAQHHTRALALYRRLDSHIGVTSTLGALGEIDHDLGRLETARRRLTGAMRLYQELGLRFGHGYFLRCLAALDRDAGRTKEALAQAQDALRLAGEIRDRFSEARVRIVLAGIHLRLGSAQDAGDHYRQALELAQQIPSPVFEADAQLGLADVFLTLDQPHQALQRAHRALATAAVADMRILEGHAHTTLAAAYDRLGRHHQALTHARQALKLHRQTGHRLGVARALQVLGCVLRDAGAPERAERCWQEALELFTDIGSPGADEVRPLLADLTGVDHSHPRAALSQH</sequence>
<dbReference type="PROSITE" id="PS51755">
    <property type="entry name" value="OMPR_PHOB"/>
    <property type="match status" value="1"/>
</dbReference>
<dbReference type="Gene3D" id="1.10.260.40">
    <property type="entry name" value="lambda repressor-like DNA-binding domains"/>
    <property type="match status" value="1"/>
</dbReference>
<dbReference type="Gene3D" id="1.10.10.10">
    <property type="entry name" value="Winged helix-like DNA-binding domain superfamily/Winged helix DNA-binding domain"/>
    <property type="match status" value="1"/>
</dbReference>
<dbReference type="InterPro" id="IPR002182">
    <property type="entry name" value="NB-ARC"/>
</dbReference>
<protein>
    <submittedName>
        <fullName evidence="9">BTAD domain-containing putative transcriptional regulator</fullName>
    </submittedName>
</protein>
<dbReference type="EMBL" id="JBHMBW010000076">
    <property type="protein sequence ID" value="MFB9629979.1"/>
    <property type="molecule type" value="Genomic_DNA"/>
</dbReference>
<dbReference type="SMART" id="SM00530">
    <property type="entry name" value="HTH_XRE"/>
    <property type="match status" value="1"/>
</dbReference>
<evidence type="ECO:0000256" key="4">
    <source>
        <dbReference type="ARBA" id="ARBA00023163"/>
    </source>
</evidence>
<feature type="domain" description="OmpR/PhoB-type" evidence="8">
    <location>
        <begin position="67"/>
        <end position="179"/>
    </location>
</feature>
<dbReference type="Gene3D" id="3.40.50.300">
    <property type="entry name" value="P-loop containing nucleotide triphosphate hydrolases"/>
    <property type="match status" value="1"/>
</dbReference>
<dbReference type="SMART" id="SM01043">
    <property type="entry name" value="BTAD"/>
    <property type="match status" value="1"/>
</dbReference>
<reference evidence="9 10" key="1">
    <citation type="submission" date="2024-09" db="EMBL/GenBank/DDBJ databases">
        <authorList>
            <person name="Sun Q."/>
            <person name="Mori K."/>
        </authorList>
    </citation>
    <scope>NUCLEOTIDE SEQUENCE [LARGE SCALE GENOMIC DNA]</scope>
    <source>
        <strain evidence="9 10">JCM 3143</strain>
    </source>
</reference>
<evidence type="ECO:0000256" key="2">
    <source>
        <dbReference type="ARBA" id="ARBA00023015"/>
    </source>
</evidence>
<dbReference type="Pfam" id="PF01381">
    <property type="entry name" value="HTH_3"/>
    <property type="match status" value="1"/>
</dbReference>
<gene>
    <name evidence="9" type="ORF">ACFFSA_43495</name>
</gene>
<dbReference type="InterPro" id="IPR010982">
    <property type="entry name" value="Lambda_DNA-bd_dom_sf"/>
</dbReference>
<dbReference type="Pfam" id="PF13424">
    <property type="entry name" value="TPR_12"/>
    <property type="match status" value="2"/>
</dbReference>
<evidence type="ECO:0000256" key="3">
    <source>
        <dbReference type="ARBA" id="ARBA00023125"/>
    </source>
</evidence>
<dbReference type="InterPro" id="IPR019734">
    <property type="entry name" value="TPR_rpt"/>
</dbReference>
<evidence type="ECO:0000259" key="8">
    <source>
        <dbReference type="PROSITE" id="PS51755"/>
    </source>
</evidence>
<dbReference type="SMART" id="SM00028">
    <property type="entry name" value="TPR"/>
    <property type="match status" value="8"/>
</dbReference>
<evidence type="ECO:0000256" key="6">
    <source>
        <dbReference type="SAM" id="MobiDB-lite"/>
    </source>
</evidence>
<dbReference type="InterPro" id="IPR005158">
    <property type="entry name" value="BTAD"/>
</dbReference>